<evidence type="ECO:0000313" key="3">
    <source>
        <dbReference type="EMBL" id="TMI79220.1"/>
    </source>
</evidence>
<protein>
    <submittedName>
        <fullName evidence="3">Amidohydrolase</fullName>
    </submittedName>
</protein>
<dbReference type="AlphaFoldDB" id="A0A537J6R5"/>
<keyword evidence="1" id="KW-0456">Lyase</keyword>
<dbReference type="PANTHER" id="PTHR21240:SF19">
    <property type="entry name" value="CATALYTIC_ HYDROLASE"/>
    <property type="match status" value="1"/>
</dbReference>
<gene>
    <name evidence="3" type="ORF">E6H03_10675</name>
</gene>
<reference evidence="3 4" key="1">
    <citation type="journal article" date="2019" name="Nat. Microbiol.">
        <title>Mediterranean grassland soil C-N compound turnover is dependent on rainfall and depth, and is mediated by genomically divergent microorganisms.</title>
        <authorList>
            <person name="Diamond S."/>
            <person name="Andeer P.F."/>
            <person name="Li Z."/>
            <person name="Crits-Christoph A."/>
            <person name="Burstein D."/>
            <person name="Anantharaman K."/>
            <person name="Lane K.R."/>
            <person name="Thomas B.C."/>
            <person name="Pan C."/>
            <person name="Northen T.R."/>
            <person name="Banfield J.F."/>
        </authorList>
    </citation>
    <scope>NUCLEOTIDE SEQUENCE [LARGE SCALE GENOMIC DNA]</scope>
    <source>
        <strain evidence="3">NP_6</strain>
    </source>
</reference>
<accession>A0A537J6R5</accession>
<sequence length="263" mass="29346">MLIVDGHCHVSTCWYEPVESLLFHMDRNGVARAVLIQMNGQADNAYQFEVTRRFPGRFASVAWIRTDQPGACDELRRLADQGIAGVRFSATTKSPGGDGLAIWRTAAALRLAVSCGGSSADFAREEFTEVVRAFPELPIVLEHLGGHNAPGPDSVEHRQKVLDLARFPNVYIKVHGLGEFCRRRLPVVEPLIFDTPIPPLFEMAYERFGPRRMMWGSDYPPVSAREGYRNALRLTLDRFASASEEDRELIFGKVALSVFGPRA</sequence>
<dbReference type="InterPro" id="IPR032466">
    <property type="entry name" value="Metal_Hydrolase"/>
</dbReference>
<dbReference type="Proteomes" id="UP000318093">
    <property type="component" value="Unassembled WGS sequence"/>
</dbReference>
<dbReference type="EMBL" id="VBAN01000346">
    <property type="protein sequence ID" value="TMI79220.1"/>
    <property type="molecule type" value="Genomic_DNA"/>
</dbReference>
<evidence type="ECO:0000259" key="2">
    <source>
        <dbReference type="Pfam" id="PF04909"/>
    </source>
</evidence>
<dbReference type="Gene3D" id="3.20.20.140">
    <property type="entry name" value="Metal-dependent hydrolases"/>
    <property type="match status" value="1"/>
</dbReference>
<evidence type="ECO:0000313" key="4">
    <source>
        <dbReference type="Proteomes" id="UP000318093"/>
    </source>
</evidence>
<proteinExistence type="predicted"/>
<keyword evidence="3" id="KW-0378">Hydrolase</keyword>
<dbReference type="InterPro" id="IPR032465">
    <property type="entry name" value="ACMSD"/>
</dbReference>
<organism evidence="3 4">
    <name type="scientific">Candidatus Segetimicrobium genomatis</name>
    <dbReference type="NCBI Taxonomy" id="2569760"/>
    <lineage>
        <taxon>Bacteria</taxon>
        <taxon>Bacillati</taxon>
        <taxon>Candidatus Sysuimicrobiota</taxon>
        <taxon>Candidatus Sysuimicrobiia</taxon>
        <taxon>Candidatus Sysuimicrobiales</taxon>
        <taxon>Candidatus Segetimicrobiaceae</taxon>
        <taxon>Candidatus Segetimicrobium</taxon>
    </lineage>
</organism>
<dbReference type="GO" id="GO:0016787">
    <property type="term" value="F:hydrolase activity"/>
    <property type="evidence" value="ECO:0007669"/>
    <property type="project" value="UniProtKB-KW"/>
</dbReference>
<dbReference type="Pfam" id="PF04909">
    <property type="entry name" value="Amidohydro_2"/>
    <property type="match status" value="1"/>
</dbReference>
<comment type="caution">
    <text evidence="3">The sequence shown here is derived from an EMBL/GenBank/DDBJ whole genome shotgun (WGS) entry which is preliminary data.</text>
</comment>
<dbReference type="InterPro" id="IPR006680">
    <property type="entry name" value="Amidohydro-rel"/>
</dbReference>
<dbReference type="PANTHER" id="PTHR21240">
    <property type="entry name" value="2-AMINO-3-CARBOXYLMUCONATE-6-SEMIALDEHYDE DECARBOXYLASE"/>
    <property type="match status" value="1"/>
</dbReference>
<dbReference type="SUPFAM" id="SSF51556">
    <property type="entry name" value="Metallo-dependent hydrolases"/>
    <property type="match status" value="1"/>
</dbReference>
<name>A0A537J6R5_9BACT</name>
<feature type="domain" description="Amidohydrolase-related" evidence="2">
    <location>
        <begin position="18"/>
        <end position="260"/>
    </location>
</feature>
<evidence type="ECO:0000256" key="1">
    <source>
        <dbReference type="ARBA" id="ARBA00023239"/>
    </source>
</evidence>
<dbReference type="GO" id="GO:0016831">
    <property type="term" value="F:carboxy-lyase activity"/>
    <property type="evidence" value="ECO:0007669"/>
    <property type="project" value="InterPro"/>
</dbReference>